<gene>
    <name evidence="1" type="ORF">H7849_01890</name>
</gene>
<evidence type="ECO:0000313" key="1">
    <source>
        <dbReference type="EMBL" id="QNI32776.1"/>
    </source>
</evidence>
<proteinExistence type="predicted"/>
<protein>
    <recommendedName>
        <fullName evidence="3">Type II toxin-antitoxin system HicB family antitoxin</fullName>
    </recommendedName>
</protein>
<dbReference type="Gene3D" id="3.30.160.250">
    <property type="match status" value="1"/>
</dbReference>
<name>A0A7G8BJQ6_9BACT</name>
<keyword evidence="2" id="KW-1185">Reference proteome</keyword>
<organism evidence="1 2">
    <name type="scientific">Alloacidobacterium dinghuense</name>
    <dbReference type="NCBI Taxonomy" id="2763107"/>
    <lineage>
        <taxon>Bacteria</taxon>
        <taxon>Pseudomonadati</taxon>
        <taxon>Acidobacteriota</taxon>
        <taxon>Terriglobia</taxon>
        <taxon>Terriglobales</taxon>
        <taxon>Acidobacteriaceae</taxon>
        <taxon>Alloacidobacterium</taxon>
    </lineage>
</organism>
<reference evidence="1 2" key="1">
    <citation type="submission" date="2020-08" db="EMBL/GenBank/DDBJ databases">
        <title>Edaphobacter telluris sp. nov. and Acidobacterium dinghuensis sp. nov., two acidobacteria isolated from forest soil.</title>
        <authorList>
            <person name="Fu J."/>
            <person name="Qiu L."/>
        </authorList>
    </citation>
    <scope>NUCLEOTIDE SEQUENCE [LARGE SCALE GENOMIC DNA]</scope>
    <source>
        <strain evidence="1">4Y35</strain>
    </source>
</reference>
<dbReference type="AlphaFoldDB" id="A0A7G8BJQ6"/>
<dbReference type="KEGG" id="adin:H7849_01890"/>
<sequence>MTEALGATVEQPTESVPVLEGSSVAHCNGCGKALLRLPEINNPKLDSSLYNLRCFGWRESEHLYVAECIDLDITAEGKTEDEAIAGLQDAMSGYLAVFFEGVETDETMALESVLRPSPLIHRIKYAVGLWLLYRLPILLFRRKQHRKTFFKVPSWMVSSHCA</sequence>
<accession>A0A7G8BJQ6</accession>
<dbReference type="RefSeq" id="WP_186743730.1">
    <property type="nucleotide sequence ID" value="NZ_CP060394.1"/>
</dbReference>
<dbReference type="InterPro" id="IPR035069">
    <property type="entry name" value="TTHA1013/TTHA0281-like"/>
</dbReference>
<dbReference type="EMBL" id="CP060394">
    <property type="protein sequence ID" value="QNI32776.1"/>
    <property type="molecule type" value="Genomic_DNA"/>
</dbReference>
<evidence type="ECO:0008006" key="3">
    <source>
        <dbReference type="Google" id="ProtNLM"/>
    </source>
</evidence>
<dbReference type="Proteomes" id="UP000515312">
    <property type="component" value="Chromosome"/>
</dbReference>
<evidence type="ECO:0000313" key="2">
    <source>
        <dbReference type="Proteomes" id="UP000515312"/>
    </source>
</evidence>
<dbReference type="SUPFAM" id="SSF143100">
    <property type="entry name" value="TTHA1013/TTHA0281-like"/>
    <property type="match status" value="1"/>
</dbReference>